<dbReference type="PROSITE" id="PS51208">
    <property type="entry name" value="AUTOTRANSPORTER"/>
    <property type="match status" value="1"/>
</dbReference>
<accession>T0Z813</accession>
<organism evidence="2">
    <name type="scientific">mine drainage metagenome</name>
    <dbReference type="NCBI Taxonomy" id="410659"/>
    <lineage>
        <taxon>unclassified sequences</taxon>
        <taxon>metagenomes</taxon>
        <taxon>ecological metagenomes</taxon>
    </lineage>
</organism>
<name>T0Z813_9ZZZZ</name>
<feature type="domain" description="Autotransporter" evidence="1">
    <location>
        <begin position="24"/>
        <end position="291"/>
    </location>
</feature>
<reference evidence="2" key="2">
    <citation type="journal article" date="2014" name="ISME J.">
        <title>Microbial stratification in low pH oxic and suboxic macroscopic growths along an acid mine drainage.</title>
        <authorList>
            <person name="Mendez-Garcia C."/>
            <person name="Mesa V."/>
            <person name="Sprenger R.R."/>
            <person name="Richter M."/>
            <person name="Diez M.S."/>
            <person name="Solano J."/>
            <person name="Bargiela R."/>
            <person name="Golyshina O.V."/>
            <person name="Manteca A."/>
            <person name="Ramos J.L."/>
            <person name="Gallego J.R."/>
            <person name="Llorente I."/>
            <person name="Martins Dos Santos V.A."/>
            <person name="Jensen O.N."/>
            <person name="Pelaez A.I."/>
            <person name="Sanchez J."/>
            <person name="Ferrer M."/>
        </authorList>
    </citation>
    <scope>NUCLEOTIDE SEQUENCE</scope>
</reference>
<dbReference type="Pfam" id="PF03797">
    <property type="entry name" value="Autotransporter"/>
    <property type="match status" value="1"/>
</dbReference>
<sequence length="291" mass="29940">NALALDSTFATVLGGAGSAPGTGMGLGRKGAWVQYSGSNGALGGTQQSTRIAALGFGVAPEHGLVVGGALSADTTTTTQGNTRVDGRPKAAFVYAIANYGRVRAAVSLGAGRLRADSTRLLPSLGLAAGARSTGSFIGFAARVDSRYGLGHGLFFETYASTSYLHSHYGSTTESGAGLLDITYGAFDQTLWRGSTGVRLGRSIALRASTLTPWVQVGGESFSGDRNPLSTEMIGAQAMPVNGTALPGGAWTAAAGLDWQGHGPWRLKLAWLGVHGHHYHSDGGTVLLQYVW</sequence>
<protein>
    <submittedName>
        <fullName evidence="2">Outer membrane autotransporter TapA</fullName>
    </submittedName>
</protein>
<dbReference type="EMBL" id="AUZZ01007009">
    <property type="protein sequence ID" value="EQD44146.1"/>
    <property type="molecule type" value="Genomic_DNA"/>
</dbReference>
<dbReference type="SUPFAM" id="SSF103515">
    <property type="entry name" value="Autotransporter"/>
    <property type="match status" value="1"/>
</dbReference>
<proteinExistence type="predicted"/>
<reference evidence="2" key="1">
    <citation type="submission" date="2013-08" db="EMBL/GenBank/DDBJ databases">
        <authorList>
            <person name="Mendez C."/>
            <person name="Richter M."/>
            <person name="Ferrer M."/>
            <person name="Sanchez J."/>
        </authorList>
    </citation>
    <scope>NUCLEOTIDE SEQUENCE</scope>
</reference>
<feature type="non-terminal residue" evidence="2">
    <location>
        <position position="1"/>
    </location>
</feature>
<dbReference type="AlphaFoldDB" id="T0Z813"/>
<dbReference type="Gene3D" id="2.40.128.130">
    <property type="entry name" value="Autotransporter beta-domain"/>
    <property type="match status" value="1"/>
</dbReference>
<comment type="caution">
    <text evidence="2">The sequence shown here is derived from an EMBL/GenBank/DDBJ whole genome shotgun (WGS) entry which is preliminary data.</text>
</comment>
<dbReference type="SMART" id="SM00869">
    <property type="entry name" value="Autotransporter"/>
    <property type="match status" value="1"/>
</dbReference>
<gene>
    <name evidence="2" type="ORF">B2A_09696</name>
</gene>
<evidence type="ECO:0000313" key="2">
    <source>
        <dbReference type="EMBL" id="EQD44146.1"/>
    </source>
</evidence>
<evidence type="ECO:0000259" key="1">
    <source>
        <dbReference type="PROSITE" id="PS51208"/>
    </source>
</evidence>
<dbReference type="InterPro" id="IPR036709">
    <property type="entry name" value="Autotransporte_beta_dom_sf"/>
</dbReference>
<dbReference type="InterPro" id="IPR005546">
    <property type="entry name" value="Autotransporte_beta"/>
</dbReference>